<dbReference type="InterPro" id="IPR002591">
    <property type="entry name" value="Phosphodiest/P_Trfase"/>
</dbReference>
<dbReference type="InterPro" id="IPR026263">
    <property type="entry name" value="Alkaline_phosphatase_prok"/>
</dbReference>
<dbReference type="HOGENOM" id="CLU_034095_1_0_10"/>
<feature type="signal peptide" evidence="1">
    <location>
        <begin position="1"/>
        <end position="19"/>
    </location>
</feature>
<protein>
    <submittedName>
        <fullName evidence="2">Type I phosphodiesterase / nucleotide pyrophosphatase</fullName>
    </submittedName>
</protein>
<evidence type="ECO:0000313" key="3">
    <source>
        <dbReference type="Proteomes" id="UP000003416"/>
    </source>
</evidence>
<comment type="caution">
    <text evidence="2">The sequence shown here is derived from an EMBL/GenBank/DDBJ whole genome shotgun (WGS) entry which is preliminary data.</text>
</comment>
<dbReference type="Gene3D" id="3.40.720.10">
    <property type="entry name" value="Alkaline Phosphatase, subunit A"/>
    <property type="match status" value="1"/>
</dbReference>
<accession>F3PSA3</accession>
<dbReference type="CDD" id="cd16016">
    <property type="entry name" value="AP-SPAP"/>
    <property type="match status" value="1"/>
</dbReference>
<evidence type="ECO:0000313" key="2">
    <source>
        <dbReference type="EMBL" id="EGF57557.1"/>
    </source>
</evidence>
<evidence type="ECO:0000256" key="1">
    <source>
        <dbReference type="SAM" id="SignalP"/>
    </source>
</evidence>
<name>F3PSA3_9BACE</name>
<dbReference type="GeneID" id="86049273"/>
<feature type="chain" id="PRO_5003304777" evidence="1">
    <location>
        <begin position="20"/>
        <end position="522"/>
    </location>
</feature>
<proteinExistence type="predicted"/>
<dbReference type="eggNOG" id="COG3119">
    <property type="taxonomic scope" value="Bacteria"/>
</dbReference>
<keyword evidence="3" id="KW-1185">Reference proteome</keyword>
<dbReference type="RefSeq" id="WP_009124926.1">
    <property type="nucleotide sequence ID" value="NZ_GL882625.1"/>
</dbReference>
<dbReference type="STRING" id="763034.HMPREF9446_01637"/>
<dbReference type="Proteomes" id="UP000003416">
    <property type="component" value="Unassembled WGS sequence"/>
</dbReference>
<gene>
    <name evidence="2" type="ORF">HMPREF9446_01637</name>
</gene>
<dbReference type="EMBL" id="AFBN01000028">
    <property type="protein sequence ID" value="EGF57557.1"/>
    <property type="molecule type" value="Genomic_DNA"/>
</dbReference>
<dbReference type="PIRSF" id="PIRSF031924">
    <property type="entry name" value="Pi-irrepressible_AP"/>
    <property type="match status" value="1"/>
</dbReference>
<keyword evidence="1" id="KW-0732">Signal</keyword>
<dbReference type="Pfam" id="PF01663">
    <property type="entry name" value="Phosphodiest"/>
    <property type="match status" value="1"/>
</dbReference>
<dbReference type="InterPro" id="IPR017850">
    <property type="entry name" value="Alkaline_phosphatase_core_sf"/>
</dbReference>
<reference evidence="2 3" key="1">
    <citation type="submission" date="2011-02" db="EMBL/GenBank/DDBJ databases">
        <authorList>
            <person name="Weinstock G."/>
            <person name="Sodergren E."/>
            <person name="Clifton S."/>
            <person name="Fulton L."/>
            <person name="Fulton B."/>
            <person name="Courtney L."/>
            <person name="Fronick C."/>
            <person name="Harrison M."/>
            <person name="Strong C."/>
            <person name="Farmer C."/>
            <person name="Delahaunty K."/>
            <person name="Markovic C."/>
            <person name="Hall O."/>
            <person name="Minx P."/>
            <person name="Tomlinson C."/>
            <person name="Mitreva M."/>
            <person name="Hou S."/>
            <person name="Chen J."/>
            <person name="Wollam A."/>
            <person name="Pepin K.H."/>
            <person name="Johnson M."/>
            <person name="Bhonagiri V."/>
            <person name="Zhang X."/>
            <person name="Suruliraj S."/>
            <person name="Warren W."/>
            <person name="Chinwalla A."/>
            <person name="Mardis E.R."/>
            <person name="Wilson R.K."/>
        </authorList>
    </citation>
    <scope>NUCLEOTIDE SEQUENCE [LARGE SCALE GENOMIC DNA]</scope>
    <source>
        <strain evidence="2 3">YIT 12057</strain>
    </source>
</reference>
<dbReference type="GO" id="GO:0004035">
    <property type="term" value="F:alkaline phosphatase activity"/>
    <property type="evidence" value="ECO:0007669"/>
    <property type="project" value="InterPro"/>
</dbReference>
<organism evidence="2 3">
    <name type="scientific">Bacteroides fluxus YIT 12057</name>
    <dbReference type="NCBI Taxonomy" id="763034"/>
    <lineage>
        <taxon>Bacteria</taxon>
        <taxon>Pseudomonadati</taxon>
        <taxon>Bacteroidota</taxon>
        <taxon>Bacteroidia</taxon>
        <taxon>Bacteroidales</taxon>
        <taxon>Bacteroidaceae</taxon>
        <taxon>Bacteroides</taxon>
    </lineage>
</organism>
<dbReference type="AlphaFoldDB" id="F3PSA3"/>
<dbReference type="SUPFAM" id="SSF53649">
    <property type="entry name" value="Alkaline phosphatase-like"/>
    <property type="match status" value="1"/>
</dbReference>
<dbReference type="Gene3D" id="3.30.1360.150">
    <property type="match status" value="1"/>
</dbReference>
<sequence>MKKGLITSILALTFGGLQAQPLPTTPKLVVALTIDQLRTDYMEAFSSLYGEKGFKRLMREGKVFRQAEFPFCGTDRASAIAAIYTGSTPSVNGVIAENWLDAGTLRPVNCVDDSDFMGNYTDESTSPSRLLTSTLADELKIATRNKGLVYAIAPFRDAAIFGAGHAGNGAFWLNENTGKWCSTTYYSEFPWWLSQYNERKSPDFRMKDKVWTPSHPITSYTFLPEWRTEPFKYKLDSERINKFRRLITSPFINEEVNLLTEELLNKSTMGQDETPDLLSLTYYAGNYNHRSVQECAMEMQDTYVRLDRSIASLLDLIERKIGLHNVLFCITSTGYADAETADAGIYRVPGGEFYLNRCATLLNMYLMATYGEGQYVEAYYNQQIYLNHKLIENKQLSLTEIQEKAAEFLVQFSGVNEVYSSQRLLLGPWSPQIERMRNGFHRKRSGDLLIDVLPGWTIMQENSTDNRVVRTAAIPAPLILLGTGIKAETVRIPVSVSRIAPTLASVMRIRAPNASTATPLDF</sequence>